<keyword evidence="6" id="KW-0472">Membrane</keyword>
<dbReference type="InterPro" id="IPR042177">
    <property type="entry name" value="Cell/Rod_1"/>
</dbReference>
<keyword evidence="6" id="KW-1133">Transmembrane helix</keyword>
<dbReference type="InterPro" id="IPR055342">
    <property type="entry name" value="MreC_beta-barrel_core"/>
</dbReference>
<feature type="coiled-coil region" evidence="5">
    <location>
        <begin position="65"/>
        <end position="92"/>
    </location>
</feature>
<organism evidence="8 9">
    <name type="scientific">Candidatus Abawacabacteria bacterium RBG_16_42_10</name>
    <dbReference type="NCBI Taxonomy" id="1817814"/>
    <lineage>
        <taxon>Bacteria</taxon>
        <taxon>Candidatus Abawacaibacteriota</taxon>
    </lineage>
</organism>
<accession>A0A1F4XL88</accession>
<evidence type="ECO:0000259" key="7">
    <source>
        <dbReference type="Pfam" id="PF04085"/>
    </source>
</evidence>
<dbReference type="Gene3D" id="2.40.10.350">
    <property type="entry name" value="Rod shape-determining protein MreC, domain 2"/>
    <property type="match status" value="1"/>
</dbReference>
<evidence type="ECO:0000256" key="6">
    <source>
        <dbReference type="SAM" id="Phobius"/>
    </source>
</evidence>
<reference evidence="8 9" key="1">
    <citation type="journal article" date="2016" name="Nat. Commun.">
        <title>Thousands of microbial genomes shed light on interconnected biogeochemical processes in an aquifer system.</title>
        <authorList>
            <person name="Anantharaman K."/>
            <person name="Brown C.T."/>
            <person name="Hug L.A."/>
            <person name="Sharon I."/>
            <person name="Castelle C.J."/>
            <person name="Probst A.J."/>
            <person name="Thomas B.C."/>
            <person name="Singh A."/>
            <person name="Wilkins M.J."/>
            <person name="Karaoz U."/>
            <person name="Brodie E.L."/>
            <person name="Williams K.H."/>
            <person name="Hubbard S.S."/>
            <person name="Banfield J.F."/>
        </authorList>
    </citation>
    <scope>NUCLEOTIDE SEQUENCE [LARGE SCALE GENOMIC DNA]</scope>
</reference>
<dbReference type="AlphaFoldDB" id="A0A1F4XL88"/>
<protein>
    <recommendedName>
        <fullName evidence="2">Cell shape-determining protein MreC</fullName>
    </recommendedName>
    <alternativeName>
        <fullName evidence="4">Cell shape protein MreC</fullName>
    </alternativeName>
</protein>
<keyword evidence="6" id="KW-0812">Transmembrane</keyword>
<evidence type="ECO:0000256" key="3">
    <source>
        <dbReference type="ARBA" id="ARBA00022960"/>
    </source>
</evidence>
<evidence type="ECO:0000256" key="1">
    <source>
        <dbReference type="ARBA" id="ARBA00009369"/>
    </source>
</evidence>
<dbReference type="PIRSF" id="PIRSF038471">
    <property type="entry name" value="MreC"/>
    <property type="match status" value="1"/>
</dbReference>
<gene>
    <name evidence="8" type="ORF">A2V81_02375</name>
</gene>
<keyword evidence="5" id="KW-0175">Coiled coil</keyword>
<comment type="similarity">
    <text evidence="1">Belongs to the MreC family.</text>
</comment>
<dbReference type="Proteomes" id="UP000177614">
    <property type="component" value="Unassembled WGS sequence"/>
</dbReference>
<evidence type="ECO:0000256" key="2">
    <source>
        <dbReference type="ARBA" id="ARBA00013855"/>
    </source>
</evidence>
<dbReference type="InterPro" id="IPR042175">
    <property type="entry name" value="Cell/Rod_MreC_2"/>
</dbReference>
<comment type="caution">
    <text evidence="8">The sequence shown here is derived from an EMBL/GenBank/DDBJ whole genome shotgun (WGS) entry which is preliminary data.</text>
</comment>
<proteinExistence type="inferred from homology"/>
<dbReference type="STRING" id="1817814.A2V81_02375"/>
<sequence>MKPLLKKPNFKYIIIFTATFLLLTLVSIIPQGQSVFSGIGQIFSPVERFLYRTKLASKEFWYYLTEETESEVRQLTNENERLRSELAQMTLIAKENETLRSELNVQRTHKRSVAIAHILGEKPGSFSRFLILDIGSNQGVRPGLPVIINNALVGKIEKVSDHSSEMSLVTDPNSVYYSYLQKSKTKGLIQGTIGLGILHLTQIPKNAIIEKGELVFTTGQELENFNDILIGQVTEILSSDQETYLTLLVTPAVDSANLDTVFIVLE</sequence>
<dbReference type="EMBL" id="MEWR01000008">
    <property type="protein sequence ID" value="OGC82354.1"/>
    <property type="molecule type" value="Genomic_DNA"/>
</dbReference>
<evidence type="ECO:0000313" key="8">
    <source>
        <dbReference type="EMBL" id="OGC82354.1"/>
    </source>
</evidence>
<dbReference type="Gene3D" id="2.40.10.340">
    <property type="entry name" value="Rod shape-determining protein MreC, domain 1"/>
    <property type="match status" value="1"/>
</dbReference>
<dbReference type="PANTHER" id="PTHR34138:SF1">
    <property type="entry name" value="CELL SHAPE-DETERMINING PROTEIN MREC"/>
    <property type="match status" value="1"/>
</dbReference>
<keyword evidence="3" id="KW-0133">Cell shape</keyword>
<feature type="transmembrane region" description="Helical" evidence="6">
    <location>
        <begin position="12"/>
        <end position="29"/>
    </location>
</feature>
<dbReference type="GO" id="GO:0005886">
    <property type="term" value="C:plasma membrane"/>
    <property type="evidence" value="ECO:0007669"/>
    <property type="project" value="TreeGrafter"/>
</dbReference>
<dbReference type="GO" id="GO:0008360">
    <property type="term" value="P:regulation of cell shape"/>
    <property type="evidence" value="ECO:0007669"/>
    <property type="project" value="UniProtKB-KW"/>
</dbReference>
<name>A0A1F4XL88_9BACT</name>
<evidence type="ECO:0000256" key="4">
    <source>
        <dbReference type="ARBA" id="ARBA00032089"/>
    </source>
</evidence>
<dbReference type="Pfam" id="PF04085">
    <property type="entry name" value="MreC"/>
    <property type="match status" value="1"/>
</dbReference>
<evidence type="ECO:0000313" key="9">
    <source>
        <dbReference type="Proteomes" id="UP000177614"/>
    </source>
</evidence>
<evidence type="ECO:0000256" key="5">
    <source>
        <dbReference type="SAM" id="Coils"/>
    </source>
</evidence>
<dbReference type="PANTHER" id="PTHR34138">
    <property type="entry name" value="CELL SHAPE-DETERMINING PROTEIN MREC"/>
    <property type="match status" value="1"/>
</dbReference>
<dbReference type="InterPro" id="IPR007221">
    <property type="entry name" value="MreC"/>
</dbReference>
<feature type="domain" description="Rod shape-determining protein MreC beta-barrel core" evidence="7">
    <location>
        <begin position="118"/>
        <end position="264"/>
    </location>
</feature>